<reference evidence="1 2" key="1">
    <citation type="submission" date="2023-07" db="EMBL/GenBank/DDBJ databases">
        <title>Sequencing the genomes of 1000 actinobacteria strains.</title>
        <authorList>
            <person name="Klenk H.-P."/>
        </authorList>
    </citation>
    <scope>NUCLEOTIDE SEQUENCE [LARGE SCALE GENOMIC DNA]</scope>
    <source>
        <strain evidence="1 2">GD13</strain>
    </source>
</reference>
<keyword evidence="2" id="KW-1185">Reference proteome</keyword>
<dbReference type="EMBL" id="JAUSQM010000001">
    <property type="protein sequence ID" value="MDP9822781.1"/>
    <property type="molecule type" value="Genomic_DNA"/>
</dbReference>
<accession>A0ABT9NR42</accession>
<protein>
    <recommendedName>
        <fullName evidence="3">TetR family transcriptional regulator</fullName>
    </recommendedName>
</protein>
<evidence type="ECO:0000313" key="2">
    <source>
        <dbReference type="Proteomes" id="UP001240447"/>
    </source>
</evidence>
<name>A0ABT9NR42_9ACTN</name>
<evidence type="ECO:0008006" key="3">
    <source>
        <dbReference type="Google" id="ProtNLM"/>
    </source>
</evidence>
<proteinExistence type="predicted"/>
<dbReference type="RefSeq" id="WP_068116630.1">
    <property type="nucleotide sequence ID" value="NZ_CCXJ01000035.1"/>
</dbReference>
<evidence type="ECO:0000313" key="1">
    <source>
        <dbReference type="EMBL" id="MDP9822781.1"/>
    </source>
</evidence>
<gene>
    <name evidence="1" type="ORF">J2S59_002590</name>
</gene>
<comment type="caution">
    <text evidence="1">The sequence shown here is derived from an EMBL/GenBank/DDBJ whole genome shotgun (WGS) entry which is preliminary data.</text>
</comment>
<organism evidence="1 2">
    <name type="scientific">Nocardioides massiliensis</name>
    <dbReference type="NCBI Taxonomy" id="1325935"/>
    <lineage>
        <taxon>Bacteria</taxon>
        <taxon>Bacillati</taxon>
        <taxon>Actinomycetota</taxon>
        <taxon>Actinomycetes</taxon>
        <taxon>Propionibacteriales</taxon>
        <taxon>Nocardioidaceae</taxon>
        <taxon>Nocardioides</taxon>
    </lineage>
</organism>
<dbReference type="Proteomes" id="UP001240447">
    <property type="component" value="Unassembled WGS sequence"/>
</dbReference>
<sequence>MIRAFREADDAALTDLLLDAQADINASLMGLVLLGQVGIKYAAEQHGDDEEFMLRAVASWVLHVLASKEDRHD</sequence>